<dbReference type="Pfam" id="PF00072">
    <property type="entry name" value="Response_reg"/>
    <property type="match status" value="1"/>
</dbReference>
<dbReference type="SUPFAM" id="SSF52172">
    <property type="entry name" value="CheY-like"/>
    <property type="match status" value="1"/>
</dbReference>
<dbReference type="PROSITE" id="PS50110">
    <property type="entry name" value="RESPONSE_REGULATORY"/>
    <property type="match status" value="1"/>
</dbReference>
<dbReference type="SMART" id="SM00448">
    <property type="entry name" value="REC"/>
    <property type="match status" value="1"/>
</dbReference>
<evidence type="ECO:0000313" key="7">
    <source>
        <dbReference type="Proteomes" id="UP001201449"/>
    </source>
</evidence>
<organism evidence="6 7">
    <name type="scientific">Mariniradius sediminis</name>
    <dbReference type="NCBI Taxonomy" id="2909237"/>
    <lineage>
        <taxon>Bacteria</taxon>
        <taxon>Pseudomonadati</taxon>
        <taxon>Bacteroidota</taxon>
        <taxon>Cytophagia</taxon>
        <taxon>Cytophagales</taxon>
        <taxon>Cyclobacteriaceae</taxon>
        <taxon>Mariniradius</taxon>
    </lineage>
</organism>
<keyword evidence="7" id="KW-1185">Reference proteome</keyword>
<name>A0ABS9BXP5_9BACT</name>
<dbReference type="Pfam" id="PF00196">
    <property type="entry name" value="GerE"/>
    <property type="match status" value="1"/>
</dbReference>
<keyword evidence="2" id="KW-0238">DNA-binding</keyword>
<gene>
    <name evidence="6" type="ORF">L0U89_17365</name>
</gene>
<evidence type="ECO:0000259" key="5">
    <source>
        <dbReference type="PROSITE" id="PS50110"/>
    </source>
</evidence>
<comment type="caution">
    <text evidence="6">The sequence shown here is derived from an EMBL/GenBank/DDBJ whole genome shotgun (WGS) entry which is preliminary data.</text>
</comment>
<dbReference type="SUPFAM" id="SSF46894">
    <property type="entry name" value="C-terminal effector domain of the bipartite response regulators"/>
    <property type="match status" value="1"/>
</dbReference>
<sequence length="208" mass="23138">MSISILIADDHPLFLRGIMTFLNEQNFQVVGEATDGGEALDLILELRPDLAILDYEMPVKSGLEVARQIKAAKLPTKVIFLTFHKDPLFLQLAKIEQVGGFISKEFEPADLLKCIEVVLGGGQYFGIGGEKATNMQKKDEKGDLLTRSEMKIAKYVADGLTTKEIADTLSIAERTVDKHRSNIIKKLSLDKRPNALLIWAQKNKELIS</sequence>
<dbReference type="PROSITE" id="PS00622">
    <property type="entry name" value="HTH_LUXR_1"/>
    <property type="match status" value="1"/>
</dbReference>
<dbReference type="PANTHER" id="PTHR45566">
    <property type="entry name" value="HTH-TYPE TRANSCRIPTIONAL REGULATOR YHJB-RELATED"/>
    <property type="match status" value="1"/>
</dbReference>
<evidence type="ECO:0000256" key="2">
    <source>
        <dbReference type="ARBA" id="ARBA00023125"/>
    </source>
</evidence>
<dbReference type="CDD" id="cd06170">
    <property type="entry name" value="LuxR_C_like"/>
    <property type="match status" value="1"/>
</dbReference>
<feature type="modified residue" description="4-aspartylphosphate" evidence="3">
    <location>
        <position position="54"/>
    </location>
</feature>
<proteinExistence type="predicted"/>
<dbReference type="Proteomes" id="UP001201449">
    <property type="component" value="Unassembled WGS sequence"/>
</dbReference>
<dbReference type="SMART" id="SM00421">
    <property type="entry name" value="HTH_LUXR"/>
    <property type="match status" value="1"/>
</dbReference>
<dbReference type="InterPro" id="IPR016032">
    <property type="entry name" value="Sig_transdc_resp-reg_C-effctor"/>
</dbReference>
<dbReference type="InterPro" id="IPR000792">
    <property type="entry name" value="Tscrpt_reg_LuxR_C"/>
</dbReference>
<dbReference type="InterPro" id="IPR011006">
    <property type="entry name" value="CheY-like_superfamily"/>
</dbReference>
<keyword evidence="1 3" id="KW-0597">Phosphoprotein</keyword>
<dbReference type="InterPro" id="IPR058245">
    <property type="entry name" value="NreC/VraR/RcsB-like_REC"/>
</dbReference>
<dbReference type="PANTHER" id="PTHR45566:SF2">
    <property type="entry name" value="NARL SUBFAMILY"/>
    <property type="match status" value="1"/>
</dbReference>
<feature type="domain" description="HTH luxR-type" evidence="4">
    <location>
        <begin position="138"/>
        <end position="203"/>
    </location>
</feature>
<dbReference type="RefSeq" id="WP_234862676.1">
    <property type="nucleotide sequence ID" value="NZ_JAKEVZ010000016.1"/>
</dbReference>
<protein>
    <submittedName>
        <fullName evidence="6">Response regulator transcription factor</fullName>
    </submittedName>
</protein>
<evidence type="ECO:0000313" key="6">
    <source>
        <dbReference type="EMBL" id="MCF1752831.1"/>
    </source>
</evidence>
<evidence type="ECO:0000256" key="3">
    <source>
        <dbReference type="PROSITE-ProRule" id="PRU00169"/>
    </source>
</evidence>
<dbReference type="InterPro" id="IPR051015">
    <property type="entry name" value="EvgA-like"/>
</dbReference>
<dbReference type="CDD" id="cd17535">
    <property type="entry name" value="REC_NarL-like"/>
    <property type="match status" value="1"/>
</dbReference>
<feature type="domain" description="Response regulatory" evidence="5">
    <location>
        <begin position="4"/>
        <end position="119"/>
    </location>
</feature>
<reference evidence="6 7" key="1">
    <citation type="submission" date="2022-01" db="EMBL/GenBank/DDBJ databases">
        <title>Mariniradius saccharolyticus sp. nov., isolated from sediment of a river.</title>
        <authorList>
            <person name="Liu H."/>
        </authorList>
    </citation>
    <scope>NUCLEOTIDE SEQUENCE [LARGE SCALE GENOMIC DNA]</scope>
    <source>
        <strain evidence="6 7">RY-2</strain>
    </source>
</reference>
<accession>A0ABS9BXP5</accession>
<dbReference type="EMBL" id="JAKEVZ010000016">
    <property type="protein sequence ID" value="MCF1752831.1"/>
    <property type="molecule type" value="Genomic_DNA"/>
</dbReference>
<dbReference type="PRINTS" id="PR00038">
    <property type="entry name" value="HTHLUXR"/>
</dbReference>
<dbReference type="InterPro" id="IPR001789">
    <property type="entry name" value="Sig_transdc_resp-reg_receiver"/>
</dbReference>
<evidence type="ECO:0000256" key="1">
    <source>
        <dbReference type="ARBA" id="ARBA00022553"/>
    </source>
</evidence>
<dbReference type="PROSITE" id="PS50043">
    <property type="entry name" value="HTH_LUXR_2"/>
    <property type="match status" value="1"/>
</dbReference>
<evidence type="ECO:0000259" key="4">
    <source>
        <dbReference type="PROSITE" id="PS50043"/>
    </source>
</evidence>
<dbReference type="Gene3D" id="3.40.50.2300">
    <property type="match status" value="1"/>
</dbReference>